<feature type="region of interest" description="Disordered" evidence="1">
    <location>
        <begin position="35"/>
        <end position="54"/>
    </location>
</feature>
<comment type="caution">
    <text evidence="2">The sequence shown here is derived from an EMBL/GenBank/DDBJ whole genome shotgun (WGS) entry which is preliminary data.</text>
</comment>
<sequence>MDDWAFCPASPGRQASAAPELVGVSPSESATNILDMSDRRTGLPTPRDSPRGLSASLAATDAGVSSFSEVKAMIHSMLKEVQALKHGMERSRVKMEKMNAHSLDQMQGLRTKVESLVPSALTAPHVK</sequence>
<feature type="region of interest" description="Disordered" evidence="1">
    <location>
        <begin position="1"/>
        <end position="30"/>
    </location>
</feature>
<reference evidence="2" key="1">
    <citation type="submission" date="2020-05" db="EMBL/GenBank/DDBJ databases">
        <title>Phylogenomic resolution of chytrid fungi.</title>
        <authorList>
            <person name="Stajich J.E."/>
            <person name="Amses K."/>
            <person name="Simmons R."/>
            <person name="Seto K."/>
            <person name="Myers J."/>
            <person name="Bonds A."/>
            <person name="Quandt C.A."/>
            <person name="Barry K."/>
            <person name="Liu P."/>
            <person name="Grigoriev I."/>
            <person name="Longcore J.E."/>
            <person name="James T.Y."/>
        </authorList>
    </citation>
    <scope>NUCLEOTIDE SEQUENCE</scope>
    <source>
        <strain evidence="2">JEL0379</strain>
    </source>
</reference>
<name>A0AAD5TPI2_9FUNG</name>
<dbReference type="AlphaFoldDB" id="A0AAD5TPI2"/>
<accession>A0AAD5TPI2</accession>
<evidence type="ECO:0000256" key="1">
    <source>
        <dbReference type="SAM" id="MobiDB-lite"/>
    </source>
</evidence>
<organism evidence="2 3">
    <name type="scientific">Geranomyces variabilis</name>
    <dbReference type="NCBI Taxonomy" id="109894"/>
    <lineage>
        <taxon>Eukaryota</taxon>
        <taxon>Fungi</taxon>
        <taxon>Fungi incertae sedis</taxon>
        <taxon>Chytridiomycota</taxon>
        <taxon>Chytridiomycota incertae sedis</taxon>
        <taxon>Chytridiomycetes</taxon>
        <taxon>Spizellomycetales</taxon>
        <taxon>Powellomycetaceae</taxon>
        <taxon>Geranomyces</taxon>
    </lineage>
</organism>
<protein>
    <submittedName>
        <fullName evidence="2">Uncharacterized protein</fullName>
    </submittedName>
</protein>
<dbReference type="Proteomes" id="UP001212152">
    <property type="component" value="Unassembled WGS sequence"/>
</dbReference>
<evidence type="ECO:0000313" key="3">
    <source>
        <dbReference type="Proteomes" id="UP001212152"/>
    </source>
</evidence>
<proteinExistence type="predicted"/>
<gene>
    <name evidence="2" type="ORF">HDU87_001862</name>
</gene>
<dbReference type="EMBL" id="JADGJQ010000015">
    <property type="protein sequence ID" value="KAJ3180749.1"/>
    <property type="molecule type" value="Genomic_DNA"/>
</dbReference>
<keyword evidence="3" id="KW-1185">Reference proteome</keyword>
<evidence type="ECO:0000313" key="2">
    <source>
        <dbReference type="EMBL" id="KAJ3180749.1"/>
    </source>
</evidence>